<dbReference type="Gene3D" id="3.40.50.300">
    <property type="entry name" value="P-loop containing nucleotide triphosphate hydrolases"/>
    <property type="match status" value="1"/>
</dbReference>
<evidence type="ECO:0000313" key="2">
    <source>
        <dbReference type="EMBL" id="EQD75139.1"/>
    </source>
</evidence>
<reference evidence="2" key="2">
    <citation type="journal article" date="2014" name="ISME J.">
        <title>Microbial stratification in low pH oxic and suboxic macroscopic growths along an acid mine drainage.</title>
        <authorList>
            <person name="Mendez-Garcia C."/>
            <person name="Mesa V."/>
            <person name="Sprenger R.R."/>
            <person name="Richter M."/>
            <person name="Diez M.S."/>
            <person name="Solano J."/>
            <person name="Bargiela R."/>
            <person name="Golyshina O.V."/>
            <person name="Manteca A."/>
            <person name="Ramos J.L."/>
            <person name="Gallego J.R."/>
            <person name="Llorente I."/>
            <person name="Martins Dos Santos V.A."/>
            <person name="Jensen O.N."/>
            <person name="Pelaez A.I."/>
            <person name="Sanchez J."/>
            <person name="Ferrer M."/>
        </authorList>
    </citation>
    <scope>NUCLEOTIDE SEQUENCE</scope>
</reference>
<feature type="domain" description="AAA" evidence="1">
    <location>
        <begin position="6"/>
        <end position="112"/>
    </location>
</feature>
<name>T1D0V9_9ZZZZ</name>
<dbReference type="InterPro" id="IPR027417">
    <property type="entry name" value="P-loop_NTPase"/>
</dbReference>
<dbReference type="SUPFAM" id="SSF52540">
    <property type="entry name" value="P-loop containing nucleoside triphosphate hydrolases"/>
    <property type="match status" value="1"/>
</dbReference>
<dbReference type="InterPro" id="IPR025669">
    <property type="entry name" value="AAA_dom"/>
</dbReference>
<dbReference type="PANTHER" id="PTHR13696">
    <property type="entry name" value="P-LOOP CONTAINING NUCLEOSIDE TRIPHOSPHATE HYDROLASE"/>
    <property type="match status" value="1"/>
</dbReference>
<sequence>MLDGGIEKAIIKKDGFDIAPSIIDLAGAEVQLSGRVGREYILANELKKLSKQYDFIIIDTPPSLGVFTINALVASDYVLIPVQAEFFALEGLTQLLSVVDLVNTRLGRTLKILGMAVTMFNSRTKSSNEVLEDVRKHYPQHLLKTIIPRNVAVTDSTMVGEPIVTYRKNAPASEAYLELAKEIERKLKVK</sequence>
<dbReference type="PANTHER" id="PTHR13696:SF52">
    <property type="entry name" value="PARA FAMILY PROTEIN CT_582"/>
    <property type="match status" value="1"/>
</dbReference>
<gene>
    <name evidence="2" type="ORF">B1B_02287</name>
</gene>
<protein>
    <submittedName>
        <fullName evidence="2">Cobyrinic acid a,c-diamide synthase</fullName>
    </submittedName>
</protein>
<dbReference type="Pfam" id="PF13614">
    <property type="entry name" value="AAA_31"/>
    <property type="match status" value="1"/>
</dbReference>
<dbReference type="EMBL" id="AUZY01001350">
    <property type="protein sequence ID" value="EQD75139.1"/>
    <property type="molecule type" value="Genomic_DNA"/>
</dbReference>
<organism evidence="2">
    <name type="scientific">mine drainage metagenome</name>
    <dbReference type="NCBI Taxonomy" id="410659"/>
    <lineage>
        <taxon>unclassified sequences</taxon>
        <taxon>metagenomes</taxon>
        <taxon>ecological metagenomes</taxon>
    </lineage>
</organism>
<dbReference type="AlphaFoldDB" id="T1D0V9"/>
<proteinExistence type="predicted"/>
<accession>T1D0V9</accession>
<comment type="caution">
    <text evidence="2">The sequence shown here is derived from an EMBL/GenBank/DDBJ whole genome shotgun (WGS) entry which is preliminary data.</text>
</comment>
<dbReference type="CDD" id="cd02042">
    <property type="entry name" value="ParAB_family"/>
    <property type="match status" value="1"/>
</dbReference>
<evidence type="ECO:0000259" key="1">
    <source>
        <dbReference type="Pfam" id="PF13614"/>
    </source>
</evidence>
<dbReference type="InterPro" id="IPR050678">
    <property type="entry name" value="DNA_Partitioning_ATPase"/>
</dbReference>
<reference evidence="2" key="1">
    <citation type="submission" date="2013-08" db="EMBL/GenBank/DDBJ databases">
        <authorList>
            <person name="Mendez C."/>
            <person name="Richter M."/>
            <person name="Ferrer M."/>
            <person name="Sanchez J."/>
        </authorList>
    </citation>
    <scope>NUCLEOTIDE SEQUENCE</scope>
</reference>